<keyword evidence="3" id="KW-1185">Reference proteome</keyword>
<name>A0AAW1L3A1_POPJA</name>
<organism evidence="2 3">
    <name type="scientific">Popillia japonica</name>
    <name type="common">Japanese beetle</name>
    <dbReference type="NCBI Taxonomy" id="7064"/>
    <lineage>
        <taxon>Eukaryota</taxon>
        <taxon>Metazoa</taxon>
        <taxon>Ecdysozoa</taxon>
        <taxon>Arthropoda</taxon>
        <taxon>Hexapoda</taxon>
        <taxon>Insecta</taxon>
        <taxon>Pterygota</taxon>
        <taxon>Neoptera</taxon>
        <taxon>Endopterygota</taxon>
        <taxon>Coleoptera</taxon>
        <taxon>Polyphaga</taxon>
        <taxon>Scarabaeiformia</taxon>
        <taxon>Scarabaeidae</taxon>
        <taxon>Rutelinae</taxon>
        <taxon>Popillia</taxon>
    </lineage>
</organism>
<dbReference type="Proteomes" id="UP001458880">
    <property type="component" value="Unassembled WGS sequence"/>
</dbReference>
<protein>
    <submittedName>
        <fullName evidence="2">Uncharacterized protein</fullName>
    </submittedName>
</protein>
<evidence type="ECO:0000313" key="2">
    <source>
        <dbReference type="EMBL" id="KAK9727800.1"/>
    </source>
</evidence>
<dbReference type="EMBL" id="JASPKY010000175">
    <property type="protein sequence ID" value="KAK9727800.1"/>
    <property type="molecule type" value="Genomic_DNA"/>
</dbReference>
<comment type="caution">
    <text evidence="2">The sequence shown here is derived from an EMBL/GenBank/DDBJ whole genome shotgun (WGS) entry which is preliminary data.</text>
</comment>
<evidence type="ECO:0000313" key="1">
    <source>
        <dbReference type="EMBL" id="KAK9678900.1"/>
    </source>
</evidence>
<gene>
    <name evidence="2" type="ORF">QE152_g18967</name>
    <name evidence="1" type="ORF">QE152_g40447</name>
</gene>
<proteinExistence type="predicted"/>
<reference evidence="2 3" key="2">
    <citation type="journal article" date="2024" name="BMC Genomics">
        <title>De novo assembly and annotation of Popillia japonica's genome with initial clues to its potential as an invasive pest.</title>
        <authorList>
            <person name="Cucini C."/>
            <person name="Boschi S."/>
            <person name="Funari R."/>
            <person name="Cardaioli E."/>
            <person name="Iannotti N."/>
            <person name="Marturano G."/>
            <person name="Paoli F."/>
            <person name="Bruttini M."/>
            <person name="Carapelli A."/>
            <person name="Frati F."/>
            <person name="Nardi F."/>
        </authorList>
    </citation>
    <scope>NUCLEOTIDE SEQUENCE [LARGE SCALE GENOMIC DNA]</scope>
    <source>
        <strain evidence="2">DMR45628</strain>
    </source>
</reference>
<dbReference type="EMBL" id="JASPKY010001170">
    <property type="protein sequence ID" value="KAK9678900.1"/>
    <property type="molecule type" value="Genomic_DNA"/>
</dbReference>
<sequence length="91" mass="10021">MAKRERCSKRQIEAMINFIEQHKELIHPGAHTIYKAVVLVLHDEPIACASSNTGHSYGDIQALIQSNNNIATSNNNIARAISKLANVLGKK</sequence>
<evidence type="ECO:0000313" key="3">
    <source>
        <dbReference type="Proteomes" id="UP001458880"/>
    </source>
</evidence>
<dbReference type="AlphaFoldDB" id="A0AAW1L3A1"/>
<reference evidence="2" key="1">
    <citation type="submission" date="2023-05" db="EMBL/GenBank/DDBJ databases">
        <authorList>
            <person name="Nardi F."/>
            <person name="Carapelli A."/>
            <person name="Cucini C."/>
        </authorList>
    </citation>
    <scope>NUCLEOTIDE SEQUENCE</scope>
    <source>
        <strain evidence="2">DMR45628</strain>
        <tissue evidence="2">Testes</tissue>
    </source>
</reference>
<accession>A0AAW1L3A1</accession>